<dbReference type="AlphaFoldDB" id="A0A261QUI5"/>
<evidence type="ECO:0000313" key="3">
    <source>
        <dbReference type="Proteomes" id="UP000216947"/>
    </source>
</evidence>
<feature type="domain" description="Peptidase C45 hydrolase" evidence="1">
    <location>
        <begin position="135"/>
        <end position="354"/>
    </location>
</feature>
<gene>
    <name evidence="2" type="ORF">CAL19_17375</name>
</gene>
<dbReference type="Pfam" id="PF03417">
    <property type="entry name" value="AAT"/>
    <property type="match status" value="1"/>
</dbReference>
<dbReference type="InterPro" id="IPR047794">
    <property type="entry name" value="C45_proenzyme-like"/>
</dbReference>
<dbReference type="EMBL" id="NEVK01000008">
    <property type="protein sequence ID" value="OZI16449.1"/>
    <property type="molecule type" value="Genomic_DNA"/>
</dbReference>
<protein>
    <submittedName>
        <fullName evidence="2">Acyl-CoA--6-aminopenicillanic acid acyltransferase</fullName>
    </submittedName>
</protein>
<dbReference type="NCBIfam" id="NF040521">
    <property type="entry name" value="C45_proenzyme"/>
    <property type="match status" value="1"/>
</dbReference>
<keyword evidence="2" id="KW-0012">Acyltransferase</keyword>
<evidence type="ECO:0000259" key="1">
    <source>
        <dbReference type="Pfam" id="PF03417"/>
    </source>
</evidence>
<evidence type="ECO:0000313" key="2">
    <source>
        <dbReference type="EMBL" id="OZI16449.1"/>
    </source>
</evidence>
<dbReference type="Proteomes" id="UP000216947">
    <property type="component" value="Unassembled WGS sequence"/>
</dbReference>
<sequence length="379" mass="41057">MDDNIFFPLVEVHGTPYERGRQHGEQAARRVRRSADIYARALNEFGFPASRLDQLIGEFRRQIAEFEPAYLDEMQGVADGAGVRFDEVLMINARTEIVTQARLSRAARADGPQPDADDACTSAAVLPARSASGNLLQGQNWDNRVDCADTVIILRVLREDGPDVLTFVEAGGLARYGMNSAGIVLNGNGLASSRDYTQSGIPLPLVRRKALEQEHYAVALQIVAATPKACSCNVMLGTSLGLSVNLECAPDETFLQYPEDGLLVHANHWSTRVALGKLRETGMATSPESPNRDVRVLQALRSAGPLVGLDHLKQAFDDRHASPYSVCRPPRMGGQGYPSSTTATLLMEPAAGTMAVARMPCLEPRYATYGIARGSQASF</sequence>
<dbReference type="Gene3D" id="3.60.60.10">
    <property type="entry name" value="Penicillin V Acylase, Chain A"/>
    <property type="match status" value="1"/>
</dbReference>
<dbReference type="InterPro" id="IPR047801">
    <property type="entry name" value="Peptidase_C45"/>
</dbReference>
<keyword evidence="2" id="KW-0808">Transferase</keyword>
<accession>A0A261QUI5</accession>
<dbReference type="InterPro" id="IPR005079">
    <property type="entry name" value="Peptidase_C45_hydrolase"/>
</dbReference>
<dbReference type="GO" id="GO:0016746">
    <property type="term" value="F:acyltransferase activity"/>
    <property type="evidence" value="ECO:0007669"/>
    <property type="project" value="UniProtKB-KW"/>
</dbReference>
<name>A0A261QUI5_9BORD</name>
<organism evidence="2 3">
    <name type="scientific">Bordetella genomosp. 7</name>
    <dbReference type="NCBI Taxonomy" id="1416805"/>
    <lineage>
        <taxon>Bacteria</taxon>
        <taxon>Pseudomonadati</taxon>
        <taxon>Pseudomonadota</taxon>
        <taxon>Betaproteobacteria</taxon>
        <taxon>Burkholderiales</taxon>
        <taxon>Alcaligenaceae</taxon>
        <taxon>Bordetella</taxon>
    </lineage>
</organism>
<dbReference type="PANTHER" id="PTHR34180:SF1">
    <property type="entry name" value="BETA-ALANYL-DOPAMINE_CARCININE HYDROLASE"/>
    <property type="match status" value="1"/>
</dbReference>
<dbReference type="Gene3D" id="1.10.10.2120">
    <property type="match status" value="1"/>
</dbReference>
<comment type="caution">
    <text evidence="2">The sequence shown here is derived from an EMBL/GenBank/DDBJ whole genome shotgun (WGS) entry which is preliminary data.</text>
</comment>
<keyword evidence="3" id="KW-1185">Reference proteome</keyword>
<dbReference type="RefSeq" id="WP_026639941.1">
    <property type="nucleotide sequence ID" value="NZ_NEVK01000008.1"/>
</dbReference>
<reference evidence="3" key="1">
    <citation type="submission" date="2017-05" db="EMBL/GenBank/DDBJ databases">
        <title>Complete and WGS of Bordetella genogroups.</title>
        <authorList>
            <person name="Spilker T."/>
            <person name="Lipuma J."/>
        </authorList>
    </citation>
    <scope>NUCLEOTIDE SEQUENCE [LARGE SCALE GENOMIC DNA]</scope>
    <source>
        <strain evidence="3">AU18089</strain>
    </source>
</reference>
<dbReference type="PANTHER" id="PTHR34180">
    <property type="entry name" value="PEPTIDASE C45"/>
    <property type="match status" value="1"/>
</dbReference>
<proteinExistence type="predicted"/>